<name>A0A078HFQ1_BRANA</name>
<dbReference type="PaxDb" id="3708-A0A078HFQ1"/>
<evidence type="ECO:0000313" key="1">
    <source>
        <dbReference type="EMBL" id="CDY36632.1"/>
    </source>
</evidence>
<dbReference type="EMBL" id="LK032380">
    <property type="protein sequence ID" value="CDY36632.1"/>
    <property type="molecule type" value="Genomic_DNA"/>
</dbReference>
<dbReference type="Gramene" id="CDY36632">
    <property type="protein sequence ID" value="CDY36632"/>
    <property type="gene ID" value="GSBRNA2T00062368001"/>
</dbReference>
<dbReference type="Proteomes" id="UP000028999">
    <property type="component" value="Unassembled WGS sequence"/>
</dbReference>
<sequence length="117" mass="13761">MESRDHLFFDCAFSFDLWSRVSTRCSLAPIRSWNQTVAQMESLRGNKSARMLPLLAWQATIYWLWNERNGRLHATSHRPITVLFSAIDHQIRNKIQSFREGNPLLSSSMMQRWFTTA</sequence>
<reference evidence="1 2" key="1">
    <citation type="journal article" date="2014" name="Science">
        <title>Plant genetics. Early allopolyploid evolution in the post-Neolithic Brassica napus oilseed genome.</title>
        <authorList>
            <person name="Chalhoub B."/>
            <person name="Denoeud F."/>
            <person name="Liu S."/>
            <person name="Parkin I.A."/>
            <person name="Tang H."/>
            <person name="Wang X."/>
            <person name="Chiquet J."/>
            <person name="Belcram H."/>
            <person name="Tong C."/>
            <person name="Samans B."/>
            <person name="Correa M."/>
            <person name="Da Silva C."/>
            <person name="Just J."/>
            <person name="Falentin C."/>
            <person name="Koh C.S."/>
            <person name="Le Clainche I."/>
            <person name="Bernard M."/>
            <person name="Bento P."/>
            <person name="Noel B."/>
            <person name="Labadie K."/>
            <person name="Alberti A."/>
            <person name="Charles M."/>
            <person name="Arnaud D."/>
            <person name="Guo H."/>
            <person name="Daviaud C."/>
            <person name="Alamery S."/>
            <person name="Jabbari K."/>
            <person name="Zhao M."/>
            <person name="Edger P.P."/>
            <person name="Chelaifa H."/>
            <person name="Tack D."/>
            <person name="Lassalle G."/>
            <person name="Mestiri I."/>
            <person name="Schnel N."/>
            <person name="Le Paslier M.C."/>
            <person name="Fan G."/>
            <person name="Renault V."/>
            <person name="Bayer P.E."/>
            <person name="Golicz A.A."/>
            <person name="Manoli S."/>
            <person name="Lee T.H."/>
            <person name="Thi V.H."/>
            <person name="Chalabi S."/>
            <person name="Hu Q."/>
            <person name="Fan C."/>
            <person name="Tollenaere R."/>
            <person name="Lu Y."/>
            <person name="Battail C."/>
            <person name="Shen J."/>
            <person name="Sidebottom C.H."/>
            <person name="Wang X."/>
            <person name="Canaguier A."/>
            <person name="Chauveau A."/>
            <person name="Berard A."/>
            <person name="Deniot G."/>
            <person name="Guan M."/>
            <person name="Liu Z."/>
            <person name="Sun F."/>
            <person name="Lim Y.P."/>
            <person name="Lyons E."/>
            <person name="Town C.D."/>
            <person name="Bancroft I."/>
            <person name="Wang X."/>
            <person name="Meng J."/>
            <person name="Ma J."/>
            <person name="Pires J.C."/>
            <person name="King G.J."/>
            <person name="Brunel D."/>
            <person name="Delourme R."/>
            <person name="Renard M."/>
            <person name="Aury J.M."/>
            <person name="Adams K.L."/>
            <person name="Batley J."/>
            <person name="Snowdon R.J."/>
            <person name="Tost J."/>
            <person name="Edwards D."/>
            <person name="Zhou Y."/>
            <person name="Hua W."/>
            <person name="Sharpe A.G."/>
            <person name="Paterson A.H."/>
            <person name="Guan C."/>
            <person name="Wincker P."/>
        </authorList>
    </citation>
    <scope>NUCLEOTIDE SEQUENCE [LARGE SCALE GENOMIC DNA]</scope>
    <source>
        <strain evidence="2">cv. Darmor-bzh</strain>
    </source>
</reference>
<evidence type="ECO:0000313" key="2">
    <source>
        <dbReference type="Proteomes" id="UP000028999"/>
    </source>
</evidence>
<accession>A0A078HFQ1</accession>
<proteinExistence type="predicted"/>
<dbReference type="OMA" id="TIYWLWN"/>
<dbReference type="AlphaFoldDB" id="A0A078HFQ1"/>
<organism evidence="1 2">
    <name type="scientific">Brassica napus</name>
    <name type="common">Rape</name>
    <dbReference type="NCBI Taxonomy" id="3708"/>
    <lineage>
        <taxon>Eukaryota</taxon>
        <taxon>Viridiplantae</taxon>
        <taxon>Streptophyta</taxon>
        <taxon>Embryophyta</taxon>
        <taxon>Tracheophyta</taxon>
        <taxon>Spermatophyta</taxon>
        <taxon>Magnoliopsida</taxon>
        <taxon>eudicotyledons</taxon>
        <taxon>Gunneridae</taxon>
        <taxon>Pentapetalae</taxon>
        <taxon>rosids</taxon>
        <taxon>malvids</taxon>
        <taxon>Brassicales</taxon>
        <taxon>Brassicaceae</taxon>
        <taxon>Brassiceae</taxon>
        <taxon>Brassica</taxon>
    </lineage>
</organism>
<protein>
    <submittedName>
        <fullName evidence="1">BnaA07g04250D protein</fullName>
    </submittedName>
</protein>
<gene>
    <name evidence="1" type="primary">BnaA07g04250D</name>
    <name evidence="1" type="ORF">GSBRNA2T00062368001</name>
</gene>
<keyword evidence="2" id="KW-1185">Reference proteome</keyword>